<dbReference type="EMBL" id="KY684104">
    <property type="protein sequence ID" value="ARF10652.1"/>
    <property type="molecule type" value="Genomic_DNA"/>
</dbReference>
<sequence>MDTKLYENITSYELHLMIKKNWTFLKYVNDDKQSEELCMEAIKQNPNALQYIKYQTNKMCQEAVRINPHSLSLVTYKTPSLCMEAIIQDPTCIQYVPSYMQTHDICMEALKKDGMVLKYIENQTLQYCAQSLKTSNGQSFTMIKDRTKEICKIALQIDGLLLIHIEDHNYDLYLEAIKNNPMAIRYVNFNILKQDEINELLTIGIKQNPLILKYIDRKYHYKNICLLALKTDKNSINYIKNDEIDISSIEELQSSIVINKSETCIIKTNVTNNTSKIINLNDNITLSNYVDNYLKKKTTENYIINKINDNKIELYKKTYEDKYYLYFYKYNNETITKIMVFELYNTTKGIIL</sequence>
<reference evidence="2" key="1">
    <citation type="journal article" date="2017" name="Science">
        <title>Giant viruses with an expanded complement of translation system components.</title>
        <authorList>
            <person name="Schulz F."/>
            <person name="Yutin N."/>
            <person name="Ivanova N.N."/>
            <person name="Ortega D.R."/>
            <person name="Lee T.K."/>
            <person name="Vierheilig J."/>
            <person name="Daims H."/>
            <person name="Horn M."/>
            <person name="Wagner M."/>
            <person name="Jensen G.J."/>
            <person name="Kyrpides N.C."/>
            <person name="Koonin E.V."/>
            <person name="Woyke T."/>
        </authorList>
    </citation>
    <scope>NUCLEOTIDE SEQUENCE</scope>
    <source>
        <strain evidence="2">HKV1</strain>
    </source>
</reference>
<dbReference type="Pfam" id="PF13475">
    <property type="entry name" value="DUF4116"/>
    <property type="match status" value="3"/>
</dbReference>
<accession>A0A1V0SG08</accession>
<evidence type="ECO:0000313" key="2">
    <source>
        <dbReference type="EMBL" id="ARF10652.1"/>
    </source>
</evidence>
<evidence type="ECO:0000259" key="1">
    <source>
        <dbReference type="Pfam" id="PF13475"/>
    </source>
</evidence>
<proteinExistence type="predicted"/>
<dbReference type="InterPro" id="IPR025197">
    <property type="entry name" value="DUF4116"/>
</dbReference>
<name>A0A1V0SG08_9VIRU</name>
<feature type="domain" description="DUF4116" evidence="1">
    <location>
        <begin position="81"/>
        <end position="122"/>
    </location>
</feature>
<organism evidence="2">
    <name type="scientific">Hokovirus HKV1</name>
    <dbReference type="NCBI Taxonomy" id="1977638"/>
    <lineage>
        <taxon>Viruses</taxon>
        <taxon>Varidnaviria</taxon>
        <taxon>Bamfordvirae</taxon>
        <taxon>Nucleocytoviricota</taxon>
        <taxon>Megaviricetes</taxon>
        <taxon>Imitervirales</taxon>
        <taxon>Mimiviridae</taxon>
        <taxon>Klosneuvirinae</taxon>
        <taxon>Hokovirus</taxon>
    </lineage>
</organism>
<gene>
    <name evidence="2" type="ORF">Hokovirus_2_179</name>
</gene>
<feature type="domain" description="DUF4116" evidence="1">
    <location>
        <begin position="170"/>
        <end position="216"/>
    </location>
</feature>
<feature type="domain" description="DUF4116" evidence="1">
    <location>
        <begin position="17"/>
        <end position="53"/>
    </location>
</feature>
<protein>
    <recommendedName>
        <fullName evidence="1">DUF4116 domain-containing protein</fullName>
    </recommendedName>
</protein>